<dbReference type="Pfam" id="PF00536">
    <property type="entry name" value="SAM_1"/>
    <property type="match status" value="1"/>
</dbReference>
<evidence type="ECO:0000256" key="4">
    <source>
        <dbReference type="ARBA" id="ARBA00022833"/>
    </source>
</evidence>
<dbReference type="GO" id="GO:0008270">
    <property type="term" value="F:zinc ion binding"/>
    <property type="evidence" value="ECO:0007669"/>
    <property type="project" value="UniProtKB-KW"/>
</dbReference>
<feature type="compositionally biased region" description="Pro residues" evidence="6">
    <location>
        <begin position="336"/>
        <end position="346"/>
    </location>
</feature>
<protein>
    <submittedName>
        <fullName evidence="9">Uncharacterized protein</fullName>
    </submittedName>
</protein>
<dbReference type="Pfam" id="PF13913">
    <property type="entry name" value="zf-C2HC_2"/>
    <property type="match status" value="2"/>
</dbReference>
<dbReference type="InterPro" id="IPR026319">
    <property type="entry name" value="ZC2HC1A/B-like"/>
</dbReference>
<evidence type="ECO:0000256" key="1">
    <source>
        <dbReference type="ARBA" id="ARBA00022723"/>
    </source>
</evidence>
<feature type="compositionally biased region" description="Acidic residues" evidence="6">
    <location>
        <begin position="153"/>
        <end position="162"/>
    </location>
</feature>
<dbReference type="VEuPathDB" id="TrichDB:TVAGG3_0606930"/>
<evidence type="ECO:0000256" key="5">
    <source>
        <dbReference type="PROSITE-ProRule" id="PRU01371"/>
    </source>
</evidence>
<dbReference type="InterPro" id="IPR049899">
    <property type="entry name" value="Znf_C2HC_C3H"/>
</dbReference>
<dbReference type="SUPFAM" id="SSF47769">
    <property type="entry name" value="SAM/Pointed domain"/>
    <property type="match status" value="1"/>
</dbReference>
<keyword evidence="3 5" id="KW-0863">Zinc-finger</keyword>
<feature type="compositionally biased region" description="Polar residues" evidence="6">
    <location>
        <begin position="85"/>
        <end position="103"/>
    </location>
</feature>
<evidence type="ECO:0000259" key="8">
    <source>
        <dbReference type="PROSITE" id="PS52027"/>
    </source>
</evidence>
<evidence type="ECO:0000313" key="9">
    <source>
        <dbReference type="EMBL" id="EAY21708.1"/>
    </source>
</evidence>
<dbReference type="PROSITE" id="PS50105">
    <property type="entry name" value="SAM_DOMAIN"/>
    <property type="match status" value="1"/>
</dbReference>
<evidence type="ECO:0000259" key="7">
    <source>
        <dbReference type="PROSITE" id="PS50105"/>
    </source>
</evidence>
<reference evidence="9" key="1">
    <citation type="submission" date="2006-10" db="EMBL/GenBank/DDBJ databases">
        <authorList>
            <person name="Amadeo P."/>
            <person name="Zhao Q."/>
            <person name="Wortman J."/>
            <person name="Fraser-Liggett C."/>
            <person name="Carlton J."/>
        </authorList>
    </citation>
    <scope>NUCLEOTIDE SEQUENCE</scope>
    <source>
        <strain evidence="9">G3</strain>
    </source>
</reference>
<dbReference type="PROSITE" id="PS52027">
    <property type="entry name" value="ZF_C2HC_C3H"/>
    <property type="match status" value="2"/>
</dbReference>
<dbReference type="PANTHER" id="PTHR13555:SF5">
    <property type="entry name" value="ZINC-FINGER OF A C2HC-TYPE"/>
    <property type="match status" value="1"/>
</dbReference>
<dbReference type="KEGG" id="tva:5467258"/>
<feature type="domain" description="C2HC/C3H-type" evidence="8">
    <location>
        <begin position="467"/>
        <end position="496"/>
    </location>
</feature>
<dbReference type="Gene3D" id="1.10.150.50">
    <property type="entry name" value="Transcription Factor, Ets-1"/>
    <property type="match status" value="1"/>
</dbReference>
<feature type="compositionally biased region" description="Acidic residues" evidence="6">
    <location>
        <begin position="220"/>
        <end position="229"/>
    </location>
</feature>
<dbReference type="eggNOG" id="KOG3940">
    <property type="taxonomic scope" value="Eukaryota"/>
</dbReference>
<dbReference type="InterPro" id="IPR013761">
    <property type="entry name" value="SAM/pointed_sf"/>
</dbReference>
<dbReference type="SMART" id="SM00454">
    <property type="entry name" value="SAM"/>
    <property type="match status" value="1"/>
</dbReference>
<dbReference type="AlphaFoldDB" id="A2DCT4"/>
<dbReference type="InterPro" id="IPR001660">
    <property type="entry name" value="SAM"/>
</dbReference>
<feature type="region of interest" description="Disordered" evidence="6">
    <location>
        <begin position="71"/>
        <end position="350"/>
    </location>
</feature>
<feature type="compositionally biased region" description="Basic and acidic residues" evidence="6">
    <location>
        <begin position="75"/>
        <end position="84"/>
    </location>
</feature>
<evidence type="ECO:0000256" key="6">
    <source>
        <dbReference type="SAM" id="MobiDB-lite"/>
    </source>
</evidence>
<dbReference type="EMBL" id="DS113188">
    <property type="protein sequence ID" value="EAY21708.1"/>
    <property type="molecule type" value="Genomic_DNA"/>
</dbReference>
<dbReference type="InParanoid" id="A2DCT4"/>
<keyword evidence="4" id="KW-0862">Zinc</keyword>
<dbReference type="SMR" id="A2DCT4"/>
<sequence>MKSAYEKWTPSVVSSQLQEIGLGNYAQEFVKQDIYGEVLPMLQDKHLKALGMNLIGHRIQFLRFVKSLTGNTPETKAEPKRSSFRENTTSNSVTTQKRATPTQQHDEYDDISPRFRSGSNDRFDNSPYGIQNSRQQNTRNQQPKKPAYSAYEPVEEEEEEEDTGYHYKPYARDTKKTTPFQSTTKKTYDYNKSDSDDDNYGNFNKRPTQARPQPKQTYDQDFDEMDEDAVFNRKPKQNPNQITSSYVNQRSNERFNQGFGNSHHNNFDDDEEEEEKDNYRNDYQQRYGQAQQKQTRQPYKPQPKQNQFANSSDDEQEDNYYNNRPPSRSTSRSQPAPVPQENPPSPYADDNVELVECSICGRRFAADRIQKHEEICRKSATKKKKVFDITSKRLADTGAEEYIGQIKAAKDEKPKPKNEVPKYKKEHEKLVEAMRNARKIQQYEKDVAAGKNVKPPELAPIQMDDDDRVTCPICGRKFGKEALARHTPGCEKMNARKLNTRGRR</sequence>
<dbReference type="Gene3D" id="3.30.160.60">
    <property type="entry name" value="Classic Zinc Finger"/>
    <property type="match status" value="2"/>
</dbReference>
<feature type="compositionally biased region" description="Polar residues" evidence="6">
    <location>
        <begin position="201"/>
        <end position="219"/>
    </location>
</feature>
<feature type="compositionally biased region" description="Polar residues" evidence="6">
    <location>
        <begin position="237"/>
        <end position="264"/>
    </location>
</feature>
<name>A2DCT4_TRIV3</name>
<reference evidence="9" key="2">
    <citation type="journal article" date="2007" name="Science">
        <title>Draft genome sequence of the sexually transmitted pathogen Trichomonas vaginalis.</title>
        <authorList>
            <person name="Carlton J.M."/>
            <person name="Hirt R.P."/>
            <person name="Silva J.C."/>
            <person name="Delcher A.L."/>
            <person name="Schatz M."/>
            <person name="Zhao Q."/>
            <person name="Wortman J.R."/>
            <person name="Bidwell S.L."/>
            <person name="Alsmark U.C.M."/>
            <person name="Besteiro S."/>
            <person name="Sicheritz-Ponten T."/>
            <person name="Noel C.J."/>
            <person name="Dacks J.B."/>
            <person name="Foster P.G."/>
            <person name="Simillion C."/>
            <person name="Van de Peer Y."/>
            <person name="Miranda-Saavedra D."/>
            <person name="Barton G.J."/>
            <person name="Westrop G.D."/>
            <person name="Mueller S."/>
            <person name="Dessi D."/>
            <person name="Fiori P.L."/>
            <person name="Ren Q."/>
            <person name="Paulsen I."/>
            <person name="Zhang H."/>
            <person name="Bastida-Corcuera F.D."/>
            <person name="Simoes-Barbosa A."/>
            <person name="Brown M.T."/>
            <person name="Hayes R.D."/>
            <person name="Mukherjee M."/>
            <person name="Okumura C.Y."/>
            <person name="Schneider R."/>
            <person name="Smith A.J."/>
            <person name="Vanacova S."/>
            <person name="Villalvazo M."/>
            <person name="Haas B.J."/>
            <person name="Pertea M."/>
            <person name="Feldblyum T.V."/>
            <person name="Utterback T.R."/>
            <person name="Shu C.L."/>
            <person name="Osoegawa K."/>
            <person name="de Jong P.J."/>
            <person name="Hrdy I."/>
            <person name="Horvathova L."/>
            <person name="Zubacova Z."/>
            <person name="Dolezal P."/>
            <person name="Malik S.B."/>
            <person name="Logsdon J.M. Jr."/>
            <person name="Henze K."/>
            <person name="Gupta A."/>
            <person name="Wang C.C."/>
            <person name="Dunne R.L."/>
            <person name="Upcroft J.A."/>
            <person name="Upcroft P."/>
            <person name="White O."/>
            <person name="Salzberg S.L."/>
            <person name="Tang P."/>
            <person name="Chiu C.-H."/>
            <person name="Lee Y.-S."/>
            <person name="Embley T.M."/>
            <person name="Coombs G.H."/>
            <person name="Mottram J.C."/>
            <person name="Tachezy J."/>
            <person name="Fraser-Liggett C.M."/>
            <person name="Johnson P.J."/>
        </authorList>
    </citation>
    <scope>NUCLEOTIDE SEQUENCE [LARGE SCALE GENOMIC DNA]</scope>
    <source>
        <strain evidence="9">G3</strain>
    </source>
</reference>
<keyword evidence="2" id="KW-0677">Repeat</keyword>
<keyword evidence="1" id="KW-0479">Metal-binding</keyword>
<feature type="compositionally biased region" description="Low complexity" evidence="6">
    <location>
        <begin position="324"/>
        <end position="335"/>
    </location>
</feature>
<feature type="compositionally biased region" description="Low complexity" evidence="6">
    <location>
        <begin position="131"/>
        <end position="141"/>
    </location>
</feature>
<evidence type="ECO:0000256" key="3">
    <source>
        <dbReference type="ARBA" id="ARBA00022771"/>
    </source>
</evidence>
<dbReference type="Proteomes" id="UP000001542">
    <property type="component" value="Unassembled WGS sequence"/>
</dbReference>
<proteinExistence type="predicted"/>
<dbReference type="VEuPathDB" id="TrichDB:TVAG_237340"/>
<feature type="compositionally biased region" description="Low complexity" evidence="6">
    <location>
        <begin position="281"/>
        <end position="297"/>
    </location>
</feature>
<evidence type="ECO:0000313" key="10">
    <source>
        <dbReference type="Proteomes" id="UP000001542"/>
    </source>
</evidence>
<keyword evidence="10" id="KW-1185">Reference proteome</keyword>
<gene>
    <name evidence="9" type="ORF">TVAG_237340</name>
</gene>
<feature type="domain" description="SAM" evidence="7">
    <location>
        <begin position="8"/>
        <end position="71"/>
    </location>
</feature>
<dbReference type="PANTHER" id="PTHR13555">
    <property type="entry name" value="C2H2 ZINC FINGER CGI-62-RELATED"/>
    <property type="match status" value="1"/>
</dbReference>
<accession>A2DCT4</accession>
<feature type="domain" description="C2HC/C3H-type" evidence="8">
    <location>
        <begin position="353"/>
        <end position="382"/>
    </location>
</feature>
<dbReference type="OrthoDB" id="10255185at2759"/>
<evidence type="ECO:0000256" key="2">
    <source>
        <dbReference type="ARBA" id="ARBA00022737"/>
    </source>
</evidence>
<organism evidence="9 10">
    <name type="scientific">Trichomonas vaginalis (strain ATCC PRA-98 / G3)</name>
    <dbReference type="NCBI Taxonomy" id="412133"/>
    <lineage>
        <taxon>Eukaryota</taxon>
        <taxon>Metamonada</taxon>
        <taxon>Parabasalia</taxon>
        <taxon>Trichomonadida</taxon>
        <taxon>Trichomonadidae</taxon>
        <taxon>Trichomonas</taxon>
    </lineage>
</organism>